<evidence type="ECO:0000256" key="2">
    <source>
        <dbReference type="ARBA" id="ARBA00011643"/>
    </source>
</evidence>
<evidence type="ECO:0000256" key="6">
    <source>
        <dbReference type="PIRSR" id="PIRSR602678-1"/>
    </source>
</evidence>
<feature type="binding site" evidence="6">
    <location>
        <position position="65"/>
    </location>
    <ligand>
        <name>a divalent metal cation</name>
        <dbReference type="ChEBI" id="CHEBI:60240"/>
        <label>1</label>
    </ligand>
</feature>
<keyword evidence="4 5" id="KW-0479">Metal-binding</keyword>
<evidence type="ECO:0000256" key="5">
    <source>
        <dbReference type="PIRNR" id="PIRNR037489"/>
    </source>
</evidence>
<sequence>MYQIQDITRFLESLAPLSLQESYDNAGLIVGQPNQTVTGILICLDCTEEVVQEAIKTNCNLIVAHHPIVFKGLKRFNGNSYVERTVMKAIKNDIAIYAAHTNLDNVYNGVNQRIAQQLDLQNTRILSPKKQLLRKLTVFVPATHSPALLDALHAAGAGNIGNYSHCSFVSEGTGTFLPNAQANPSIGKVNELEHVSEQKIEVILPAFAESRVLQAMRTAHPYEEVAYYLQSLENQWQEVGSGMVGELAEPLAETDFLAYLKEKMQLACVRHTPLRGKTVQRVALCGGSGIFLLGDALRAQADVFVTADVKYHEFFDAEGRLIIADIGHYESEIFTKDLFLKMLSEKFSNIALNLSKIVTNPINYY</sequence>
<dbReference type="Proteomes" id="UP000199514">
    <property type="component" value="Unassembled WGS sequence"/>
</dbReference>
<organism evidence="7 8">
    <name type="scientific">Flexibacter flexilis DSM 6793</name>
    <dbReference type="NCBI Taxonomy" id="927664"/>
    <lineage>
        <taxon>Bacteria</taxon>
        <taxon>Pseudomonadati</taxon>
        <taxon>Bacteroidota</taxon>
        <taxon>Cytophagia</taxon>
        <taxon>Cytophagales</taxon>
        <taxon>Flexibacteraceae</taxon>
        <taxon>Flexibacter</taxon>
    </lineage>
</organism>
<accession>A0A1I1DVI7</accession>
<keyword evidence="8" id="KW-1185">Reference proteome</keyword>
<dbReference type="InterPro" id="IPR015867">
    <property type="entry name" value="N-reg_PII/ATP_PRibTrfase_C"/>
</dbReference>
<feature type="binding site" evidence="6">
    <location>
        <position position="104"/>
    </location>
    <ligand>
        <name>a divalent metal cation</name>
        <dbReference type="ChEBI" id="CHEBI:60240"/>
        <label>1</label>
    </ligand>
</feature>
<dbReference type="InterPro" id="IPR017221">
    <property type="entry name" value="DUF34/NIF3_bac"/>
</dbReference>
<dbReference type="OrthoDB" id="9792792at2"/>
<dbReference type="NCBIfam" id="TIGR00486">
    <property type="entry name" value="YbgI_SA1388"/>
    <property type="match status" value="1"/>
</dbReference>
<dbReference type="PANTHER" id="PTHR13799:SF14">
    <property type="entry name" value="GTP CYCLOHYDROLASE 1 TYPE 2 HOMOLOG"/>
    <property type="match status" value="1"/>
</dbReference>
<dbReference type="InterPro" id="IPR002678">
    <property type="entry name" value="DUF34/NIF3"/>
</dbReference>
<dbReference type="STRING" id="927664.SAMN05421780_101493"/>
<dbReference type="FunFam" id="3.30.70.120:FF:000006">
    <property type="entry name" value="GTP cyclohydrolase 1 type 2 homolog"/>
    <property type="match status" value="1"/>
</dbReference>
<dbReference type="PIRSF" id="PIRSF037489">
    <property type="entry name" value="UCP037489_NIF3_YqfO"/>
    <property type="match status" value="1"/>
</dbReference>
<dbReference type="EMBL" id="FOLE01000001">
    <property type="protein sequence ID" value="SFB78965.1"/>
    <property type="molecule type" value="Genomic_DNA"/>
</dbReference>
<dbReference type="GO" id="GO:0046872">
    <property type="term" value="F:metal ion binding"/>
    <property type="evidence" value="ECO:0007669"/>
    <property type="project" value="UniProtKB-UniRule"/>
</dbReference>
<comment type="subunit">
    <text evidence="2">Homohexamer.</text>
</comment>
<feature type="binding site" evidence="6">
    <location>
        <position position="332"/>
    </location>
    <ligand>
        <name>a divalent metal cation</name>
        <dbReference type="ChEBI" id="CHEBI:60240"/>
        <label>1</label>
    </ligand>
</feature>
<proteinExistence type="inferred from homology"/>
<dbReference type="SUPFAM" id="SSF102705">
    <property type="entry name" value="NIF3 (NGG1p interacting factor 3)-like"/>
    <property type="match status" value="1"/>
</dbReference>
<dbReference type="AlphaFoldDB" id="A0A1I1DVI7"/>
<evidence type="ECO:0000313" key="8">
    <source>
        <dbReference type="Proteomes" id="UP000199514"/>
    </source>
</evidence>
<gene>
    <name evidence="7" type="ORF">SAMN05421780_101493</name>
</gene>
<dbReference type="GO" id="GO:0005737">
    <property type="term" value="C:cytoplasm"/>
    <property type="evidence" value="ECO:0007669"/>
    <property type="project" value="TreeGrafter"/>
</dbReference>
<feature type="binding site" evidence="6">
    <location>
        <position position="328"/>
    </location>
    <ligand>
        <name>a divalent metal cation</name>
        <dbReference type="ChEBI" id="CHEBI:60240"/>
        <label>1</label>
    </ligand>
</feature>
<dbReference type="FunFam" id="3.40.1390.30:FF:000001">
    <property type="entry name" value="GTP cyclohydrolase 1 type 2"/>
    <property type="match status" value="1"/>
</dbReference>
<dbReference type="PANTHER" id="PTHR13799">
    <property type="entry name" value="NGG1 INTERACTING FACTOR 3"/>
    <property type="match status" value="1"/>
</dbReference>
<dbReference type="InterPro" id="IPR036069">
    <property type="entry name" value="DUF34/NIF3_sf"/>
</dbReference>
<comment type="similarity">
    <text evidence="1 5">Belongs to the GTP cyclohydrolase I type 2/NIF3 family.</text>
</comment>
<dbReference type="RefSeq" id="WP_091506699.1">
    <property type="nucleotide sequence ID" value="NZ_FOLE01000001.1"/>
</dbReference>
<dbReference type="Pfam" id="PF01784">
    <property type="entry name" value="DUF34_NIF3"/>
    <property type="match status" value="1"/>
</dbReference>
<reference evidence="7 8" key="1">
    <citation type="submission" date="2016-10" db="EMBL/GenBank/DDBJ databases">
        <authorList>
            <person name="de Groot N.N."/>
        </authorList>
    </citation>
    <scope>NUCLEOTIDE SEQUENCE [LARGE SCALE GENOMIC DNA]</scope>
    <source>
        <strain evidence="7 8">DSM 6793</strain>
    </source>
</reference>
<dbReference type="Gene3D" id="3.40.1390.30">
    <property type="entry name" value="NIF3 (NGG1p interacting factor 3)-like"/>
    <property type="match status" value="1"/>
</dbReference>
<dbReference type="Gene3D" id="3.30.70.120">
    <property type="match status" value="1"/>
</dbReference>
<evidence type="ECO:0000256" key="3">
    <source>
        <dbReference type="ARBA" id="ARBA00022112"/>
    </source>
</evidence>
<evidence type="ECO:0000313" key="7">
    <source>
        <dbReference type="EMBL" id="SFB78965.1"/>
    </source>
</evidence>
<name>A0A1I1DVI7_9BACT</name>
<evidence type="ECO:0000256" key="4">
    <source>
        <dbReference type="ARBA" id="ARBA00022723"/>
    </source>
</evidence>
<protein>
    <recommendedName>
        <fullName evidence="3 5">GTP cyclohydrolase 1 type 2 homolog</fullName>
    </recommendedName>
</protein>
<feature type="binding site" evidence="6">
    <location>
        <position position="66"/>
    </location>
    <ligand>
        <name>a divalent metal cation</name>
        <dbReference type="ChEBI" id="CHEBI:60240"/>
        <label>1</label>
    </ligand>
</feature>
<evidence type="ECO:0000256" key="1">
    <source>
        <dbReference type="ARBA" id="ARBA00006964"/>
    </source>
</evidence>